<evidence type="ECO:0000256" key="7">
    <source>
        <dbReference type="ARBA" id="ARBA00023310"/>
    </source>
</evidence>
<reference evidence="9" key="1">
    <citation type="journal article" date="2016" name="J. Plant Res.">
        <title>Plastid genome sequences of Gymnochlora stellata, Lotharella vacuolata, and Partenskyella glossopodia reveal remarkable structural conservation among chlorarachniophyte species.</title>
        <authorList>
            <person name="Suzuki S."/>
            <person name="Hirakawa Y."/>
            <person name="Kofuji R."/>
            <person name="Sugita M."/>
            <person name="Ishida K."/>
        </authorList>
    </citation>
    <scope>NUCLEOTIDE SEQUENCE</scope>
    <source>
        <strain evidence="9">RCC365</strain>
    </source>
</reference>
<organism evidence="9">
    <name type="scientific">Partenskyella glossopodia</name>
    <dbReference type="NCBI Taxonomy" id="552666"/>
    <lineage>
        <taxon>Eukaryota</taxon>
        <taxon>Sar</taxon>
        <taxon>Rhizaria</taxon>
        <taxon>Cercozoa</taxon>
        <taxon>Chlorarachniophyceae</taxon>
        <taxon>Partenskyella</taxon>
    </lineage>
</organism>
<dbReference type="GO" id="GO:0045259">
    <property type="term" value="C:proton-transporting ATP synthase complex"/>
    <property type="evidence" value="ECO:0007669"/>
    <property type="project" value="UniProtKB-KW"/>
</dbReference>
<evidence type="ECO:0000259" key="8">
    <source>
        <dbReference type="Pfam" id="PF02823"/>
    </source>
</evidence>
<proteinExistence type="inferred from homology"/>
<dbReference type="Gene3D" id="2.60.15.10">
    <property type="entry name" value="F0F1 ATP synthase delta/epsilon subunit, N-terminal"/>
    <property type="match status" value="1"/>
</dbReference>
<dbReference type="PANTHER" id="PTHR13822:SF10">
    <property type="entry name" value="ATP SYNTHASE EPSILON CHAIN, CHLOROPLASTIC"/>
    <property type="match status" value="1"/>
</dbReference>
<keyword evidence="4" id="KW-0406">Ion transport</keyword>
<feature type="domain" description="ATP synthase F1 complex delta/epsilon subunit N-terminal" evidence="8">
    <location>
        <begin position="4"/>
        <end position="80"/>
    </location>
</feature>
<evidence type="ECO:0000256" key="4">
    <source>
        <dbReference type="ARBA" id="ARBA00023065"/>
    </source>
</evidence>
<name>A0A140JZL2_9EUKA</name>
<evidence type="ECO:0000256" key="2">
    <source>
        <dbReference type="ARBA" id="ARBA00005712"/>
    </source>
</evidence>
<dbReference type="HAMAP" id="MF_00530">
    <property type="entry name" value="ATP_synth_epsil_bac"/>
    <property type="match status" value="1"/>
</dbReference>
<keyword evidence="9" id="KW-0934">Plastid</keyword>
<dbReference type="PANTHER" id="PTHR13822">
    <property type="entry name" value="ATP SYNTHASE DELTA/EPSILON CHAIN"/>
    <property type="match status" value="1"/>
</dbReference>
<sequence length="136" mass="15316">MKLKAKIAIPGKVIWEGEANEINIQTTTGKIGILPNHAPLVTAIETSVLTIKNIEKTIFMVISDGYLSLEKNSIFIATDRCILEDKIDSKKLEADYKSALERYNIAKKPGKKYMANKALKRINACYEILNYKKLNN</sequence>
<protein>
    <submittedName>
        <fullName evidence="9">ATP syntahse CF1 epsilon chain</fullName>
    </submittedName>
</protein>
<keyword evidence="6" id="KW-0139">CF(1)</keyword>
<keyword evidence="3" id="KW-0813">Transport</keyword>
<dbReference type="EMBL" id="AP014948">
    <property type="protein sequence ID" value="BAU62539.1"/>
    <property type="molecule type" value="Genomic_DNA"/>
</dbReference>
<evidence type="ECO:0000256" key="3">
    <source>
        <dbReference type="ARBA" id="ARBA00022448"/>
    </source>
</evidence>
<evidence type="ECO:0000256" key="5">
    <source>
        <dbReference type="ARBA" id="ARBA00023136"/>
    </source>
</evidence>
<comment type="subcellular location">
    <subcellularLocation>
        <location evidence="1">Membrane</location>
        <topology evidence="1">Peripheral membrane protein</topology>
    </subcellularLocation>
</comment>
<accession>A0A140JZL2</accession>
<dbReference type="InterPro" id="IPR036771">
    <property type="entry name" value="ATPsynth_dsu/esu_N"/>
</dbReference>
<evidence type="ECO:0000256" key="1">
    <source>
        <dbReference type="ARBA" id="ARBA00004170"/>
    </source>
</evidence>
<dbReference type="SUPFAM" id="SSF51344">
    <property type="entry name" value="Epsilon subunit of F1F0-ATP synthase N-terminal domain"/>
    <property type="match status" value="1"/>
</dbReference>
<comment type="similarity">
    <text evidence="2">Belongs to the ATPase epsilon chain family.</text>
</comment>
<evidence type="ECO:0000313" key="9">
    <source>
        <dbReference type="EMBL" id="BAU62539.1"/>
    </source>
</evidence>
<dbReference type="InterPro" id="IPR001469">
    <property type="entry name" value="ATP_synth_F1_dsu/esu"/>
</dbReference>
<gene>
    <name evidence="9" type="primary">atpE</name>
</gene>
<dbReference type="GeneID" id="27110133"/>
<dbReference type="InterPro" id="IPR020546">
    <property type="entry name" value="ATP_synth_F1_dsu/esu_N"/>
</dbReference>
<dbReference type="RefSeq" id="YP_009240405.1">
    <property type="nucleotide sequence ID" value="NC_029742.1"/>
</dbReference>
<keyword evidence="5" id="KW-0472">Membrane</keyword>
<dbReference type="NCBIfam" id="TIGR01216">
    <property type="entry name" value="ATP_synt_epsi"/>
    <property type="match status" value="1"/>
</dbReference>
<dbReference type="CDD" id="cd12152">
    <property type="entry name" value="F1-ATPase_delta"/>
    <property type="match status" value="1"/>
</dbReference>
<geneLocation type="plastid" evidence="9"/>
<dbReference type="GO" id="GO:0046933">
    <property type="term" value="F:proton-transporting ATP synthase activity, rotational mechanism"/>
    <property type="evidence" value="ECO:0007669"/>
    <property type="project" value="InterPro"/>
</dbReference>
<evidence type="ECO:0000256" key="6">
    <source>
        <dbReference type="ARBA" id="ARBA00023196"/>
    </source>
</evidence>
<dbReference type="Pfam" id="PF02823">
    <property type="entry name" value="ATP-synt_DE_N"/>
    <property type="match status" value="1"/>
</dbReference>
<dbReference type="AlphaFoldDB" id="A0A140JZL2"/>
<keyword evidence="7" id="KW-0066">ATP synthesis</keyword>